<proteinExistence type="inferred from homology"/>
<keyword evidence="3 8" id="KW-0349">Heme</keyword>
<dbReference type="PANTHER" id="PTHR46206">
    <property type="entry name" value="CYTOCHROME P450"/>
    <property type="match status" value="1"/>
</dbReference>
<gene>
    <name evidence="10" type="ORF">CMUS01_10722</name>
</gene>
<evidence type="ECO:0000256" key="1">
    <source>
        <dbReference type="ARBA" id="ARBA00001971"/>
    </source>
</evidence>
<dbReference type="Pfam" id="PF00067">
    <property type="entry name" value="p450"/>
    <property type="match status" value="1"/>
</dbReference>
<accession>A0A8H6N8J6</accession>
<evidence type="ECO:0000256" key="2">
    <source>
        <dbReference type="ARBA" id="ARBA00010617"/>
    </source>
</evidence>
<evidence type="ECO:0000256" key="4">
    <source>
        <dbReference type="ARBA" id="ARBA00022723"/>
    </source>
</evidence>
<dbReference type="OrthoDB" id="1844152at2759"/>
<comment type="cofactor">
    <cofactor evidence="1 8">
        <name>heme</name>
        <dbReference type="ChEBI" id="CHEBI:30413"/>
    </cofactor>
</comment>
<comment type="caution">
    <text evidence="10">The sequence shown here is derived from an EMBL/GenBank/DDBJ whole genome shotgun (WGS) entry which is preliminary data.</text>
</comment>
<keyword evidence="7 9" id="KW-0503">Monooxygenase</keyword>
<sequence>MASMLQMLPPLLSLQGIALVVLANVLLLFVIQKTVYKIPYPKNIPLLGEPEGARRFSMKTAFRYYTDCPGLFRDAYDNYVKKGKPVVLPGLGFRHEVIMPTSLMRWVQAQPEDVLNPLEAFAEVDQVHHALGHSRYVTDPWQGFLVKTELNLVLENICAAMNDELGVAFDRWFGTSPEWREIDLFKCIRMVVAQAASRFTIGPPMCRDEEYMNLSYDLIDALVLNAGAVGGAPRILRPLVGFLLNVPMARRIKRLSEMFAPVWAERVEILKRAREDPDTPEPQDHLQMMARWAEKNRPEEFASLDMMTKRLLAANFGSMHQTSIQATNMLLNILGSDAEFNTLSVLRDEVSRVHSEDGSGGDGWTKAKVSRMVKADSVARETLRLQSFGGRALFRKVMVDGYRTPEGHDLPKGTLISFLGQPAQTDGERFEDPLKYDPFRFSRARENAAARDEKAPPVTFVSTGPEYLPFGHGKHACPGRFLIDFELKMIIAYVLGHYDVEFPADCRESFPAPYEPESSGRISETVPEWGIGATPCPRIVPEPVAETSLWP</sequence>
<dbReference type="GO" id="GO:0016705">
    <property type="term" value="F:oxidoreductase activity, acting on paired donors, with incorporation or reduction of molecular oxygen"/>
    <property type="evidence" value="ECO:0007669"/>
    <property type="project" value="InterPro"/>
</dbReference>
<dbReference type="PANTHER" id="PTHR46206:SF1">
    <property type="entry name" value="P450, PUTATIVE (EUROFUNG)-RELATED"/>
    <property type="match status" value="1"/>
</dbReference>
<evidence type="ECO:0000256" key="7">
    <source>
        <dbReference type="ARBA" id="ARBA00023033"/>
    </source>
</evidence>
<keyword evidence="11" id="KW-1185">Reference proteome</keyword>
<dbReference type="PROSITE" id="PS00086">
    <property type="entry name" value="CYTOCHROME_P450"/>
    <property type="match status" value="1"/>
</dbReference>
<name>A0A8H6N8J6_9PEZI</name>
<keyword evidence="4 8" id="KW-0479">Metal-binding</keyword>
<dbReference type="GO" id="GO:0020037">
    <property type="term" value="F:heme binding"/>
    <property type="evidence" value="ECO:0007669"/>
    <property type="project" value="InterPro"/>
</dbReference>
<evidence type="ECO:0000256" key="5">
    <source>
        <dbReference type="ARBA" id="ARBA00023002"/>
    </source>
</evidence>
<organism evidence="10 11">
    <name type="scientific">Colletotrichum musicola</name>
    <dbReference type="NCBI Taxonomy" id="2175873"/>
    <lineage>
        <taxon>Eukaryota</taxon>
        <taxon>Fungi</taxon>
        <taxon>Dikarya</taxon>
        <taxon>Ascomycota</taxon>
        <taxon>Pezizomycotina</taxon>
        <taxon>Sordariomycetes</taxon>
        <taxon>Hypocreomycetidae</taxon>
        <taxon>Glomerellales</taxon>
        <taxon>Glomerellaceae</taxon>
        <taxon>Colletotrichum</taxon>
        <taxon>Colletotrichum orchidearum species complex</taxon>
    </lineage>
</organism>
<evidence type="ECO:0000256" key="6">
    <source>
        <dbReference type="ARBA" id="ARBA00023004"/>
    </source>
</evidence>
<dbReference type="PRINTS" id="PR00465">
    <property type="entry name" value="EP450IV"/>
</dbReference>
<dbReference type="Gene3D" id="1.10.630.10">
    <property type="entry name" value="Cytochrome P450"/>
    <property type="match status" value="1"/>
</dbReference>
<dbReference type="CDD" id="cd11041">
    <property type="entry name" value="CYP503A1-like"/>
    <property type="match status" value="1"/>
</dbReference>
<dbReference type="GO" id="GO:0005506">
    <property type="term" value="F:iron ion binding"/>
    <property type="evidence" value="ECO:0007669"/>
    <property type="project" value="InterPro"/>
</dbReference>
<dbReference type="Proteomes" id="UP000639643">
    <property type="component" value="Unassembled WGS sequence"/>
</dbReference>
<keyword evidence="6 8" id="KW-0408">Iron</keyword>
<dbReference type="EMBL" id="WIGM01000506">
    <property type="protein sequence ID" value="KAF6823385.1"/>
    <property type="molecule type" value="Genomic_DNA"/>
</dbReference>
<dbReference type="InterPro" id="IPR001128">
    <property type="entry name" value="Cyt_P450"/>
</dbReference>
<dbReference type="InterPro" id="IPR002403">
    <property type="entry name" value="Cyt_P450_E_grp-IV"/>
</dbReference>
<evidence type="ECO:0000313" key="11">
    <source>
        <dbReference type="Proteomes" id="UP000639643"/>
    </source>
</evidence>
<evidence type="ECO:0000256" key="8">
    <source>
        <dbReference type="PIRSR" id="PIRSR602403-1"/>
    </source>
</evidence>
<feature type="binding site" description="axial binding residue" evidence="8">
    <location>
        <position position="477"/>
    </location>
    <ligand>
        <name>heme</name>
        <dbReference type="ChEBI" id="CHEBI:30413"/>
    </ligand>
    <ligandPart>
        <name>Fe</name>
        <dbReference type="ChEBI" id="CHEBI:18248"/>
    </ligandPart>
</feature>
<keyword evidence="5 9" id="KW-0560">Oxidoreductase</keyword>
<reference evidence="10" key="1">
    <citation type="journal article" date="2020" name="Phytopathology">
        <title>Genome Sequence Resources of Colletotrichum truncatum, C. plurivorum, C. musicola, and C. sojae: Four Species Pathogenic to Soybean (Glycine max).</title>
        <authorList>
            <person name="Rogerio F."/>
            <person name="Boufleur T.R."/>
            <person name="Ciampi-Guillardi M."/>
            <person name="Sukno S.A."/>
            <person name="Thon M.R."/>
            <person name="Massola Junior N.S."/>
            <person name="Baroncelli R."/>
        </authorList>
    </citation>
    <scope>NUCLEOTIDE SEQUENCE</scope>
    <source>
        <strain evidence="10">LFN0074</strain>
    </source>
</reference>
<evidence type="ECO:0000256" key="3">
    <source>
        <dbReference type="ARBA" id="ARBA00022617"/>
    </source>
</evidence>
<evidence type="ECO:0000256" key="9">
    <source>
        <dbReference type="RuleBase" id="RU000461"/>
    </source>
</evidence>
<comment type="similarity">
    <text evidence="2 9">Belongs to the cytochrome P450 family.</text>
</comment>
<dbReference type="AlphaFoldDB" id="A0A8H6N8J6"/>
<dbReference type="GO" id="GO:0004497">
    <property type="term" value="F:monooxygenase activity"/>
    <property type="evidence" value="ECO:0007669"/>
    <property type="project" value="UniProtKB-KW"/>
</dbReference>
<evidence type="ECO:0000313" key="10">
    <source>
        <dbReference type="EMBL" id="KAF6823385.1"/>
    </source>
</evidence>
<dbReference type="InterPro" id="IPR036396">
    <property type="entry name" value="Cyt_P450_sf"/>
</dbReference>
<protein>
    <submittedName>
        <fullName evidence="10">Cytochrome p450</fullName>
    </submittedName>
</protein>
<dbReference type="SUPFAM" id="SSF48264">
    <property type="entry name" value="Cytochrome P450"/>
    <property type="match status" value="1"/>
</dbReference>
<dbReference type="InterPro" id="IPR017972">
    <property type="entry name" value="Cyt_P450_CS"/>
</dbReference>